<accession>A0A6H1ZRW9</accession>
<evidence type="ECO:0000313" key="2">
    <source>
        <dbReference type="EMBL" id="QJA86548.1"/>
    </source>
</evidence>
<gene>
    <name evidence="4" type="ORF">MM415A00143_0080</name>
    <name evidence="2" type="ORF">MM415B03167_0005</name>
    <name evidence="1" type="ORF">TM448A01857_0005</name>
    <name evidence="3" type="ORF">TM448B01857_0010</name>
</gene>
<name>A0A6H1ZRW9_9ZZZZ</name>
<evidence type="ECO:0000313" key="4">
    <source>
        <dbReference type="EMBL" id="QJI05405.1"/>
    </source>
</evidence>
<organism evidence="1">
    <name type="scientific">viral metagenome</name>
    <dbReference type="NCBI Taxonomy" id="1070528"/>
    <lineage>
        <taxon>unclassified sequences</taxon>
        <taxon>metagenomes</taxon>
        <taxon>organismal metagenomes</taxon>
    </lineage>
</organism>
<protein>
    <submittedName>
        <fullName evidence="1">Uncharacterized protein</fullName>
    </submittedName>
</protein>
<sequence length="154" mass="17881">MSKRIWFTQQKPFDYLPLRAGLGLITEDKLKDHPGFTGLCPKIYTTRTRPMQGEYYVVEGSRFKAKPVEPRIEFTARCVAKLWLHFRNGRIDTAISDFHDSISLDGDWYEGYTFPELDLGVKGTSFEQLRDELLRLNPKATIDSVFYVNKLEPI</sequence>
<reference evidence="1" key="1">
    <citation type="submission" date="2020-03" db="EMBL/GenBank/DDBJ databases">
        <title>The deep terrestrial virosphere.</title>
        <authorList>
            <person name="Holmfeldt K."/>
            <person name="Nilsson E."/>
            <person name="Simone D."/>
            <person name="Lopez-Fernandez M."/>
            <person name="Wu X."/>
            <person name="de Brujin I."/>
            <person name="Lundin D."/>
            <person name="Andersson A."/>
            <person name="Bertilsson S."/>
            <person name="Dopson M."/>
        </authorList>
    </citation>
    <scope>NUCLEOTIDE SEQUENCE</scope>
    <source>
        <strain evidence="4">MM415A00143</strain>
        <strain evidence="2">MM415B03167</strain>
        <strain evidence="1">TM448A01857</strain>
        <strain evidence="3">TM448B01857</strain>
    </source>
</reference>
<proteinExistence type="predicted"/>
<dbReference type="EMBL" id="MT142642">
    <property type="protein sequence ID" value="QJA86548.1"/>
    <property type="molecule type" value="Genomic_DNA"/>
</dbReference>
<dbReference type="EMBL" id="MT145198">
    <property type="protein sequence ID" value="QJI05405.1"/>
    <property type="molecule type" value="Genomic_DNA"/>
</dbReference>
<dbReference type="AlphaFoldDB" id="A0A6H1ZRW9"/>
<dbReference type="EMBL" id="MT144211">
    <property type="protein sequence ID" value="QJA50686.1"/>
    <property type="molecule type" value="Genomic_DNA"/>
</dbReference>
<dbReference type="EMBL" id="MT144835">
    <property type="protein sequence ID" value="QJI00190.1"/>
    <property type="molecule type" value="Genomic_DNA"/>
</dbReference>
<evidence type="ECO:0000313" key="1">
    <source>
        <dbReference type="EMBL" id="QJA50686.1"/>
    </source>
</evidence>
<evidence type="ECO:0000313" key="3">
    <source>
        <dbReference type="EMBL" id="QJI00190.1"/>
    </source>
</evidence>